<feature type="domain" description="Carrier" evidence="6">
    <location>
        <begin position="2307"/>
        <end position="2384"/>
    </location>
</feature>
<dbReference type="InterPro" id="IPR049900">
    <property type="entry name" value="PKS_mFAS_DH"/>
</dbReference>
<evidence type="ECO:0000256" key="5">
    <source>
        <dbReference type="PROSITE-ProRule" id="PRU01363"/>
    </source>
</evidence>
<dbReference type="GO" id="GO:0004312">
    <property type="term" value="F:fatty acid synthase activity"/>
    <property type="evidence" value="ECO:0007669"/>
    <property type="project" value="TreeGrafter"/>
</dbReference>
<dbReference type="SMART" id="SM00823">
    <property type="entry name" value="PKS_PP"/>
    <property type="match status" value="1"/>
</dbReference>
<evidence type="ECO:0000256" key="3">
    <source>
        <dbReference type="ARBA" id="ARBA00022679"/>
    </source>
</evidence>
<dbReference type="FunFam" id="3.40.50.720:FF:000209">
    <property type="entry name" value="Polyketide synthase Pks12"/>
    <property type="match status" value="1"/>
</dbReference>
<dbReference type="InterPro" id="IPR011032">
    <property type="entry name" value="GroES-like_sf"/>
</dbReference>
<dbReference type="SUPFAM" id="SSF50129">
    <property type="entry name" value="GroES-like"/>
    <property type="match status" value="1"/>
</dbReference>
<dbReference type="InterPro" id="IPR016035">
    <property type="entry name" value="Acyl_Trfase/lysoPLipase"/>
</dbReference>
<sequence length="2392" mass="260303">MPSPSTTKGSMPIAIIGLSCRFPGDASNPSKFWELLKDGRSGFSTSTSRYNADAFSHPTGHGNRQNIIPTNGGYFLEQNPYEFDASFFNITAAEAMALDPRQRIAMEVAYEALENAGMPLQKVAGTQTACFMGSSMSDYRDGVARDMGQAPKYHILGVSDEMISNRISHFFDIHGPSATIQTACSSSLVATHLACQSLRSGESNMAIAGGVGMILSPDGTMHLNNLGFLNPTGHSRSFDENANGYGRGEGCGVLVLKPLDKAVHDGDNIRAVIRATGVNSDGWTQGVTMPSGGAQAALIRHVYEGANLEYGATQYVEAHGTGTKVGDPIEAKAIYRTIGQGDLATKSHHKKLWIGSVKANIGHLEAAAGVASIIKGVLSLEHGLIPPNINLTRVNPAIPLDEWNMSVPTSLTPWPAVQTKRMSINGFGMGGTNGHVVMEAADTSRSRVEDKPSQASKRLFVFSSQDKAGFKRIGSALVQHIDTLGAAASSPEYMANLSHTLAVARSSLLWKSTCFADNVFDLREQLLNVLGENATRAPMHQPRIGFVFTGQGAHWARMGVEMLERPIFQLSMKKSGQFLKDMGCEWDPIEELLKDQEDSRLGLPEISQPICTVLQVALVDELHSWGIVPSKVVGHSSGEIAASYTIGALSHRDALAVAYFRGKSSVGIKKGMGGMMAVGCSREESHSLMKETNLHVTVGCVNSPSSVTLSGDVPILEALRAILVERGIFARRLKVDVAYHSSQMHTCSGQYFTSISDLECTVPQLTQAPQQHAWPIMVSSVTGVEVNPELLGPYYWIQNLISPVLFTDAVKYMLSPPGTENQKNKDIDLLVEIGPHSALGGPIEQILSHHGIQDIAYMSMLTRGQNALNTSQKLAADLFHHGVTLDMQGVNGDSNCRLLTDLPPYQWNHSEEFRADSRVQRELVAQRFPKKSLLGAPLARMDESERIWRGFIRLNDEPWLRDHTVGKTVVFPGAGMVSIVLEAGQQLVDQGKIPRAFKMRDISFLAAMALPENLATEVTVHIRPHQLATAGSTPSVWWEFTVSSCTGPTGQIRSNCRGLISITYENRSPHMEHEEAEVELSRIADYRRILPECSETCSKDYFYERMSKAGLPYGETFRGVENCRPGCGKTTYDVRVVDIGETHTRGKLERPFLIHGAALDAIFQGWLGSTCGPDNSGNFGLDKPLVPISIGELEISADVPADAGYIMHGFCLSQKQTFNEFSADIHMFNNELSKVLLSVSDFRTSEVDIEDDAGSEQEALPDIDPAEIISQVYWNHSMDLLKPAELKQEISGEPATPTNERLIKHPAVKVIELAQDLDGLTKTIMSTLPEGLIHEAQVRYALADFGADTDMPAELVDSVFGKPFALTTLDALLPADFVLADLIIVPQHILKITNDDRDETLKRLLRLAKPGAAVIIVTSISDNEEISTLTTNRLQHIFSITSCNDNLSFYCTDSDENQLSGEVMNATQQGEFIILEPTASSPRVQLFSEKLQEILKSQGHRVTVQISVSGIDFNDLRSKKYISLLEFEQPILNDLSESSYNGIRTLLVSCDSILWITCGDNPMLRIVDGLARCVNSEVGGTNFQTLHLSDAGTQNGPSLASRILVTPGGNAANDKEFREHCGLLQVPRIHMDPKENNQMHNHLEDLTRVISLVDSDQANTAAQFRLTIQRPGLLDTLHFVPDQSFMRAPLADDEVEIQVKATGINFRDIMASMGLVPVRGLGQEASGVIIRAGKNAADSFRPGDRVSTLSCGGTHATTARCDYRVTVKLPDTMSFAEAAASPMVHATAYYALVRLAKLSPGRSVLIHAAAGGVGQAAVQLAKHLGLVTYVTVGTDDKRRFMSEHFGIANEHIFSSRDSSFVKGIQLVTNGRGVDCVLNSLSGELLRVSWGCLATFGTFVEIGLRDITDNMRLDMRPFGNSTTFTFFNIQTLIDEDPTTLGDTLRETFKLMQQGILHAPYPLTVYPVGEVESAFRTMQQGRHRGKLVLSFTEGSVDAPVLCKARDSLRLDPEATYLLVGGLGGLGRSLATELIASGCQHLAFISRSGDTKPEAKAIVEELSATGAQIKVFRGDIAEEASFLNAIERCSQQLPPIKGVVQMAMVLRDAIFENMTHEEWTASLRPKVQGTWNLHKYFGHERPLDFMIFCSSISGVCGNPGQAQYAAGNTFQDDLAHHRRALGLKAVSVNLGIMLDIGVIAETGAHNFKVWEQVLGIREPAFHALMRSLINGQQKKGPRQAAECPPQICTGLGTADILTAHSLPNPLWFNDARFGPLTVLTSHSSRDSDSGAGPSLASKLSQAGKNKDLVAAGKIITSALVQKLAETLRIPPSEVDPRRAMYNYGVDSLVALEVRNWITREMKASVSLLDILAAAPMEVFAIQVAEKSKLVAGMAS</sequence>
<evidence type="ECO:0000259" key="6">
    <source>
        <dbReference type="PROSITE" id="PS50075"/>
    </source>
</evidence>
<feature type="active site" description="Proton donor; for dehydratase activity" evidence="5">
    <location>
        <position position="1160"/>
    </location>
</feature>
<dbReference type="GO" id="GO:1901336">
    <property type="term" value="P:lactone biosynthetic process"/>
    <property type="evidence" value="ECO:0007669"/>
    <property type="project" value="UniProtKB-ARBA"/>
</dbReference>
<dbReference type="Pfam" id="PF23297">
    <property type="entry name" value="ACP_SdgA_C"/>
    <property type="match status" value="1"/>
</dbReference>
<feature type="domain" description="PKS/mFAS DH" evidence="8">
    <location>
        <begin position="931"/>
        <end position="1253"/>
    </location>
</feature>
<dbReference type="Pfam" id="PF00698">
    <property type="entry name" value="Acyl_transf_1"/>
    <property type="match status" value="1"/>
</dbReference>
<evidence type="ECO:0000259" key="8">
    <source>
        <dbReference type="PROSITE" id="PS52019"/>
    </source>
</evidence>
<gene>
    <name evidence="9" type="ORF">N7472_001638</name>
</gene>
<dbReference type="GO" id="GO:0030639">
    <property type="term" value="P:polyketide biosynthetic process"/>
    <property type="evidence" value="ECO:0007669"/>
    <property type="project" value="UniProtKB-ARBA"/>
</dbReference>
<dbReference type="InterPro" id="IPR013154">
    <property type="entry name" value="ADH-like_N"/>
</dbReference>
<dbReference type="GO" id="GO:0016491">
    <property type="term" value="F:oxidoreductase activity"/>
    <property type="evidence" value="ECO:0007669"/>
    <property type="project" value="InterPro"/>
</dbReference>
<dbReference type="SUPFAM" id="SSF47336">
    <property type="entry name" value="ACP-like"/>
    <property type="match status" value="1"/>
</dbReference>
<dbReference type="Pfam" id="PF16197">
    <property type="entry name" value="KAsynt_C_assoc"/>
    <property type="match status" value="1"/>
</dbReference>
<organism evidence="9 10">
    <name type="scientific">Penicillium cf. griseofulvum</name>
    <dbReference type="NCBI Taxonomy" id="2972120"/>
    <lineage>
        <taxon>Eukaryota</taxon>
        <taxon>Fungi</taxon>
        <taxon>Dikarya</taxon>
        <taxon>Ascomycota</taxon>
        <taxon>Pezizomycotina</taxon>
        <taxon>Eurotiomycetes</taxon>
        <taxon>Eurotiomycetidae</taxon>
        <taxon>Eurotiales</taxon>
        <taxon>Aspergillaceae</taxon>
        <taxon>Penicillium</taxon>
    </lineage>
</organism>
<dbReference type="InterPro" id="IPR036291">
    <property type="entry name" value="NAD(P)-bd_dom_sf"/>
</dbReference>
<dbReference type="GO" id="GO:0031177">
    <property type="term" value="F:phosphopantetheine binding"/>
    <property type="evidence" value="ECO:0007669"/>
    <property type="project" value="InterPro"/>
</dbReference>
<dbReference type="SUPFAM" id="SSF55048">
    <property type="entry name" value="Probable ACP-binding domain of malonyl-CoA ACP transacylase"/>
    <property type="match status" value="1"/>
</dbReference>
<dbReference type="Gene3D" id="1.10.1200.10">
    <property type="entry name" value="ACP-like"/>
    <property type="match status" value="1"/>
</dbReference>
<dbReference type="InterPro" id="IPR016036">
    <property type="entry name" value="Malonyl_transacylase_ACP-bd"/>
</dbReference>
<dbReference type="Pfam" id="PF08659">
    <property type="entry name" value="KR"/>
    <property type="match status" value="1"/>
</dbReference>
<dbReference type="InterPro" id="IPR014031">
    <property type="entry name" value="Ketoacyl_synth_C"/>
</dbReference>
<dbReference type="SUPFAM" id="SSF51735">
    <property type="entry name" value="NAD(P)-binding Rossmann-fold domains"/>
    <property type="match status" value="2"/>
</dbReference>
<dbReference type="InterPro" id="IPR042104">
    <property type="entry name" value="PKS_dehydratase_sf"/>
</dbReference>
<dbReference type="InterPro" id="IPR009081">
    <property type="entry name" value="PP-bd_ACP"/>
</dbReference>
<dbReference type="PROSITE" id="PS50075">
    <property type="entry name" value="CARRIER"/>
    <property type="match status" value="1"/>
</dbReference>
<dbReference type="PANTHER" id="PTHR43775:SF29">
    <property type="entry name" value="ASPERFURANONE POLYKETIDE SYNTHASE AFOG-RELATED"/>
    <property type="match status" value="1"/>
</dbReference>
<evidence type="ECO:0000256" key="2">
    <source>
        <dbReference type="ARBA" id="ARBA00022553"/>
    </source>
</evidence>
<dbReference type="InterPro" id="IPR049551">
    <property type="entry name" value="PKS_DH_C"/>
</dbReference>
<dbReference type="Pfam" id="PF14765">
    <property type="entry name" value="PS-DH"/>
    <property type="match status" value="1"/>
</dbReference>
<evidence type="ECO:0000256" key="4">
    <source>
        <dbReference type="ARBA" id="ARBA00023268"/>
    </source>
</evidence>
<dbReference type="InterPro" id="IPR049552">
    <property type="entry name" value="PKS_DH_N"/>
</dbReference>
<accession>A0A9W9T178</accession>
<dbReference type="PROSITE" id="PS52019">
    <property type="entry name" value="PKS_MFAS_DH"/>
    <property type="match status" value="1"/>
</dbReference>
<dbReference type="SMART" id="SM00822">
    <property type="entry name" value="PKS_KR"/>
    <property type="match status" value="1"/>
</dbReference>
<dbReference type="SMART" id="SM00826">
    <property type="entry name" value="PKS_DH"/>
    <property type="match status" value="1"/>
</dbReference>
<dbReference type="InterPro" id="IPR056501">
    <property type="entry name" value="NAD-bd_HRPKS_sdrA"/>
</dbReference>
<dbReference type="InterPro" id="IPR013968">
    <property type="entry name" value="PKS_KR"/>
</dbReference>
<dbReference type="Gene3D" id="3.90.180.10">
    <property type="entry name" value="Medium-chain alcohol dehydrogenases, catalytic domain"/>
    <property type="match status" value="1"/>
</dbReference>
<feature type="region of interest" description="C-terminal hotdog fold" evidence="5">
    <location>
        <begin position="1094"/>
        <end position="1253"/>
    </location>
</feature>
<dbReference type="Gene3D" id="3.40.47.10">
    <property type="match status" value="1"/>
</dbReference>
<dbReference type="InterPro" id="IPR032821">
    <property type="entry name" value="PKS_assoc"/>
</dbReference>
<dbReference type="InterPro" id="IPR020841">
    <property type="entry name" value="PKS_Beta-ketoAc_synthase_dom"/>
</dbReference>
<dbReference type="Gene3D" id="3.40.50.720">
    <property type="entry name" value="NAD(P)-binding Rossmann-like Domain"/>
    <property type="match status" value="1"/>
</dbReference>
<dbReference type="Pfam" id="PF21089">
    <property type="entry name" value="PKS_DH_N"/>
    <property type="match status" value="1"/>
</dbReference>
<evidence type="ECO:0000256" key="1">
    <source>
        <dbReference type="ARBA" id="ARBA00022450"/>
    </source>
</evidence>
<dbReference type="CDD" id="cd05195">
    <property type="entry name" value="enoyl_red"/>
    <property type="match status" value="1"/>
</dbReference>
<evidence type="ECO:0008006" key="11">
    <source>
        <dbReference type="Google" id="ProtNLM"/>
    </source>
</evidence>
<dbReference type="Pfam" id="PF23114">
    <property type="entry name" value="NAD-bd_HRPKS_sdrA"/>
    <property type="match status" value="1"/>
</dbReference>
<dbReference type="PROSITE" id="PS52004">
    <property type="entry name" value="KS3_2"/>
    <property type="match status" value="1"/>
</dbReference>
<dbReference type="InterPro" id="IPR050091">
    <property type="entry name" value="PKS_NRPS_Biosynth_Enz"/>
</dbReference>
<keyword evidence="4" id="KW-0511">Multifunctional enzyme</keyword>
<name>A0A9W9T178_9EURO</name>
<dbReference type="SMART" id="SM00829">
    <property type="entry name" value="PKS_ER"/>
    <property type="match status" value="1"/>
</dbReference>
<feature type="active site" description="Proton acceptor; for dehydratase activity" evidence="5">
    <location>
        <position position="963"/>
    </location>
</feature>
<proteinExistence type="predicted"/>
<dbReference type="SMART" id="SM00827">
    <property type="entry name" value="PKS_AT"/>
    <property type="match status" value="1"/>
</dbReference>
<dbReference type="InterPro" id="IPR020843">
    <property type="entry name" value="ER"/>
</dbReference>
<reference evidence="9" key="2">
    <citation type="journal article" date="2023" name="IMA Fungus">
        <title>Comparative genomic study of the Penicillium genus elucidates a diverse pangenome and 15 lateral gene transfer events.</title>
        <authorList>
            <person name="Petersen C."/>
            <person name="Sorensen T."/>
            <person name="Nielsen M.R."/>
            <person name="Sondergaard T.E."/>
            <person name="Sorensen J.L."/>
            <person name="Fitzpatrick D.A."/>
            <person name="Frisvad J.C."/>
            <person name="Nielsen K.L."/>
        </authorList>
    </citation>
    <scope>NUCLEOTIDE SEQUENCE</scope>
    <source>
        <strain evidence="9">IBT 16849</strain>
    </source>
</reference>
<keyword evidence="2" id="KW-0597">Phosphoprotein</keyword>
<dbReference type="InterPro" id="IPR036736">
    <property type="entry name" value="ACP-like_sf"/>
</dbReference>
<dbReference type="InterPro" id="IPR014030">
    <property type="entry name" value="Ketoacyl_synth_N"/>
</dbReference>
<keyword evidence="10" id="KW-1185">Reference proteome</keyword>
<feature type="region of interest" description="N-terminal hotdog fold" evidence="5">
    <location>
        <begin position="931"/>
        <end position="1067"/>
    </location>
</feature>
<dbReference type="InterPro" id="IPR016039">
    <property type="entry name" value="Thiolase-like"/>
</dbReference>
<dbReference type="Pfam" id="PF08240">
    <property type="entry name" value="ADH_N"/>
    <property type="match status" value="1"/>
</dbReference>
<dbReference type="InterPro" id="IPR020806">
    <property type="entry name" value="PKS_PP-bd"/>
</dbReference>
<keyword evidence="3" id="KW-0808">Transferase</keyword>
<dbReference type="InterPro" id="IPR020807">
    <property type="entry name" value="PKS_DH"/>
</dbReference>
<keyword evidence="1" id="KW-0596">Phosphopantetheine</keyword>
<evidence type="ECO:0000313" key="10">
    <source>
        <dbReference type="Proteomes" id="UP001150879"/>
    </source>
</evidence>
<feature type="domain" description="Ketosynthase family 3 (KS3)" evidence="7">
    <location>
        <begin position="10"/>
        <end position="440"/>
    </location>
</feature>
<protein>
    <recommendedName>
        <fullName evidence="11">Carrier domain-containing protein</fullName>
    </recommendedName>
</protein>
<dbReference type="SUPFAM" id="SSF53901">
    <property type="entry name" value="Thiolase-like"/>
    <property type="match status" value="1"/>
</dbReference>
<evidence type="ECO:0000313" key="9">
    <source>
        <dbReference type="EMBL" id="KAJ5205190.1"/>
    </source>
</evidence>
<dbReference type="SUPFAM" id="SSF52151">
    <property type="entry name" value="FabD/lysophospholipase-like"/>
    <property type="match status" value="1"/>
</dbReference>
<dbReference type="GO" id="GO:0006633">
    <property type="term" value="P:fatty acid biosynthetic process"/>
    <property type="evidence" value="ECO:0007669"/>
    <property type="project" value="TreeGrafter"/>
</dbReference>
<dbReference type="InterPro" id="IPR001227">
    <property type="entry name" value="Ac_transferase_dom_sf"/>
</dbReference>
<dbReference type="Pfam" id="PF02801">
    <property type="entry name" value="Ketoacyl-synt_C"/>
    <property type="match status" value="1"/>
</dbReference>
<dbReference type="Pfam" id="PF13602">
    <property type="entry name" value="ADH_zinc_N_2"/>
    <property type="match status" value="1"/>
</dbReference>
<dbReference type="Pfam" id="PF00109">
    <property type="entry name" value="ketoacyl-synt"/>
    <property type="match status" value="1"/>
</dbReference>
<dbReference type="SMART" id="SM00825">
    <property type="entry name" value="PKS_KS"/>
    <property type="match status" value="1"/>
</dbReference>
<comment type="caution">
    <text evidence="9">The sequence shown here is derived from an EMBL/GenBank/DDBJ whole genome shotgun (WGS) entry which is preliminary data.</text>
</comment>
<dbReference type="InterPro" id="IPR057326">
    <property type="entry name" value="KR_dom"/>
</dbReference>
<dbReference type="Gene3D" id="3.40.366.10">
    <property type="entry name" value="Malonyl-Coenzyme A Acyl Carrier Protein, domain 2"/>
    <property type="match status" value="1"/>
</dbReference>
<dbReference type="PANTHER" id="PTHR43775">
    <property type="entry name" value="FATTY ACID SYNTHASE"/>
    <property type="match status" value="1"/>
</dbReference>
<dbReference type="Proteomes" id="UP001150879">
    <property type="component" value="Unassembled WGS sequence"/>
</dbReference>
<dbReference type="EMBL" id="JAPQKP010000002">
    <property type="protein sequence ID" value="KAJ5205190.1"/>
    <property type="molecule type" value="Genomic_DNA"/>
</dbReference>
<reference evidence="9" key="1">
    <citation type="submission" date="2022-11" db="EMBL/GenBank/DDBJ databases">
        <authorList>
            <person name="Petersen C."/>
        </authorList>
    </citation>
    <scope>NUCLEOTIDE SEQUENCE</scope>
    <source>
        <strain evidence="9">IBT 16849</strain>
    </source>
</reference>
<evidence type="ECO:0000259" key="7">
    <source>
        <dbReference type="PROSITE" id="PS52004"/>
    </source>
</evidence>
<dbReference type="InterPro" id="IPR014043">
    <property type="entry name" value="Acyl_transferase_dom"/>
</dbReference>
<dbReference type="Gene3D" id="3.10.129.110">
    <property type="entry name" value="Polyketide synthase dehydratase"/>
    <property type="match status" value="1"/>
</dbReference>
<dbReference type="CDD" id="cd00833">
    <property type="entry name" value="PKS"/>
    <property type="match status" value="1"/>
</dbReference>